<dbReference type="EMBL" id="JACYGY010000001">
    <property type="protein sequence ID" value="MBE9463705.1"/>
    <property type="molecule type" value="Genomic_DNA"/>
</dbReference>
<accession>A0ABR9WE53</accession>
<keyword evidence="1" id="KW-1133">Transmembrane helix</keyword>
<organism evidence="2 3">
    <name type="scientific">Dyadobacter subterraneus</name>
    <dbReference type="NCBI Taxonomy" id="2773304"/>
    <lineage>
        <taxon>Bacteria</taxon>
        <taxon>Pseudomonadati</taxon>
        <taxon>Bacteroidota</taxon>
        <taxon>Cytophagia</taxon>
        <taxon>Cytophagales</taxon>
        <taxon>Spirosomataceae</taxon>
        <taxon>Dyadobacter</taxon>
    </lineage>
</organism>
<reference evidence="3" key="1">
    <citation type="submission" date="2023-07" db="EMBL/GenBank/DDBJ databases">
        <title>Dyadobacter sp. nov 'subterranea' isolated from contaminted grondwater.</title>
        <authorList>
            <person name="Szabo I."/>
            <person name="Al-Omari J."/>
            <person name="Szerdahelyi S.G."/>
            <person name="Rado J."/>
        </authorList>
    </citation>
    <scope>NUCLEOTIDE SEQUENCE [LARGE SCALE GENOMIC DNA]</scope>
    <source>
        <strain evidence="3">UP-52</strain>
    </source>
</reference>
<dbReference type="PROSITE" id="PS51257">
    <property type="entry name" value="PROKAR_LIPOPROTEIN"/>
    <property type="match status" value="1"/>
</dbReference>
<evidence type="ECO:0000313" key="2">
    <source>
        <dbReference type="EMBL" id="MBE9463705.1"/>
    </source>
</evidence>
<dbReference type="Pfam" id="PF14087">
    <property type="entry name" value="DUF4267"/>
    <property type="match status" value="1"/>
</dbReference>
<gene>
    <name evidence="2" type="ORF">IEE83_17620</name>
</gene>
<keyword evidence="3" id="KW-1185">Reference proteome</keyword>
<dbReference type="Proteomes" id="UP000634134">
    <property type="component" value="Unassembled WGS sequence"/>
</dbReference>
<protein>
    <submittedName>
        <fullName evidence="2">DUF4267 domain-containing protein</fullName>
    </submittedName>
</protein>
<comment type="caution">
    <text evidence="2">The sequence shown here is derived from an EMBL/GenBank/DDBJ whole genome shotgun (WGS) entry which is preliminary data.</text>
</comment>
<proteinExistence type="predicted"/>
<dbReference type="InterPro" id="IPR025363">
    <property type="entry name" value="DUF4267"/>
</dbReference>
<keyword evidence="1" id="KW-0472">Membrane</keyword>
<name>A0ABR9WE53_9BACT</name>
<evidence type="ECO:0000256" key="1">
    <source>
        <dbReference type="SAM" id="Phobius"/>
    </source>
</evidence>
<keyword evidence="1" id="KW-0812">Transmembrane</keyword>
<dbReference type="RefSeq" id="WP_194121822.1">
    <property type="nucleotide sequence ID" value="NZ_JACYGY010000001.1"/>
</dbReference>
<evidence type="ECO:0000313" key="3">
    <source>
        <dbReference type="Proteomes" id="UP000634134"/>
    </source>
</evidence>
<sequence>MKTPSIYFWGPPSASYWLAALVACGVIFLGIRFILAPDTGAEGFEIPFARANEALAYSRIKGIRDIFPGLVVLICLIRRQPRATASAFGKATVIRVSDCFTVLAVNGA</sequence>
<feature type="transmembrane region" description="Helical" evidence="1">
    <location>
        <begin position="14"/>
        <end position="35"/>
    </location>
</feature>